<dbReference type="CDD" id="cd04301">
    <property type="entry name" value="NAT_SF"/>
    <property type="match status" value="1"/>
</dbReference>
<dbReference type="NCBIfam" id="TIGR01575">
    <property type="entry name" value="rimI"/>
    <property type="match status" value="1"/>
</dbReference>
<evidence type="ECO:0000313" key="6">
    <source>
        <dbReference type="EMBL" id="VAW48746.1"/>
    </source>
</evidence>
<dbReference type="InterPro" id="IPR006464">
    <property type="entry name" value="AcTrfase_RimI/Ard1"/>
</dbReference>
<dbReference type="SUPFAM" id="SSF55729">
    <property type="entry name" value="Acyl-CoA N-acyltransferases (Nat)"/>
    <property type="match status" value="1"/>
</dbReference>
<protein>
    <submittedName>
        <fullName evidence="6">Ribosomal-protein-S18p-alanine acetyltransferase</fullName>
        <ecNumber evidence="6">2.3.1.-</ecNumber>
    </submittedName>
</protein>
<dbReference type="InterPro" id="IPR016181">
    <property type="entry name" value="Acyl_CoA_acyltransferase"/>
</dbReference>
<dbReference type="EC" id="2.3.1.-" evidence="6"/>
<evidence type="ECO:0000256" key="1">
    <source>
        <dbReference type="ARBA" id="ARBA00005395"/>
    </source>
</evidence>
<organism evidence="6">
    <name type="scientific">hydrothermal vent metagenome</name>
    <dbReference type="NCBI Taxonomy" id="652676"/>
    <lineage>
        <taxon>unclassified sequences</taxon>
        <taxon>metagenomes</taxon>
        <taxon>ecological metagenomes</taxon>
    </lineage>
</organism>
<dbReference type="InterPro" id="IPR050680">
    <property type="entry name" value="YpeA/RimI_acetyltransf"/>
</dbReference>
<dbReference type="EMBL" id="UOFB01000286">
    <property type="protein sequence ID" value="VAW48746.1"/>
    <property type="molecule type" value="Genomic_DNA"/>
</dbReference>
<name>A0A3B0WWM4_9ZZZZ</name>
<comment type="similarity">
    <text evidence="1">Belongs to the acetyltransferase family. RimI subfamily.</text>
</comment>
<accession>A0A3B0WWM4</accession>
<evidence type="ECO:0000256" key="4">
    <source>
        <dbReference type="ARBA" id="ARBA00023315"/>
    </source>
</evidence>
<keyword evidence="3 6" id="KW-0808">Transferase</keyword>
<evidence type="ECO:0000259" key="5">
    <source>
        <dbReference type="PROSITE" id="PS51186"/>
    </source>
</evidence>
<dbReference type="PANTHER" id="PTHR43420:SF44">
    <property type="entry name" value="ACETYLTRANSFERASE YPEA"/>
    <property type="match status" value="1"/>
</dbReference>
<evidence type="ECO:0000256" key="3">
    <source>
        <dbReference type="ARBA" id="ARBA00022679"/>
    </source>
</evidence>
<gene>
    <name evidence="6" type="ORF">MNBD_GAMMA04-430</name>
</gene>
<sequence length="163" mass="18719">MMSEFSYLDPMQEADLPWVLALEQRSYDFPWSQKGFENSLERGLSYLFYSAQGDKLGYCCLLPVLDEVQILNVCVAPEYQGKGVAKSALKTLLAKLQESVYQIVLLEVRCSNTPAIKLYQSLGFNQNGLRKNYYRVNQWNESQQCLIEEKEDALLMFLSFSNA</sequence>
<dbReference type="Gene3D" id="3.40.630.30">
    <property type="match status" value="1"/>
</dbReference>
<proteinExistence type="inferred from homology"/>
<dbReference type="PROSITE" id="PS51186">
    <property type="entry name" value="GNAT"/>
    <property type="match status" value="1"/>
</dbReference>
<reference evidence="6" key="1">
    <citation type="submission" date="2018-06" db="EMBL/GenBank/DDBJ databases">
        <authorList>
            <person name="Zhirakovskaya E."/>
        </authorList>
    </citation>
    <scope>NUCLEOTIDE SEQUENCE</scope>
</reference>
<keyword evidence="4 6" id="KW-0012">Acyltransferase</keyword>
<dbReference type="PANTHER" id="PTHR43420">
    <property type="entry name" value="ACETYLTRANSFERASE"/>
    <property type="match status" value="1"/>
</dbReference>
<dbReference type="Pfam" id="PF00583">
    <property type="entry name" value="Acetyltransf_1"/>
    <property type="match status" value="1"/>
</dbReference>
<dbReference type="InterPro" id="IPR000182">
    <property type="entry name" value="GNAT_dom"/>
</dbReference>
<dbReference type="GO" id="GO:0008080">
    <property type="term" value="F:N-acetyltransferase activity"/>
    <property type="evidence" value="ECO:0007669"/>
    <property type="project" value="InterPro"/>
</dbReference>
<dbReference type="AlphaFoldDB" id="A0A3B0WWM4"/>
<evidence type="ECO:0000256" key="2">
    <source>
        <dbReference type="ARBA" id="ARBA00022490"/>
    </source>
</evidence>
<feature type="domain" description="N-acetyltransferase" evidence="5">
    <location>
        <begin position="6"/>
        <end position="161"/>
    </location>
</feature>
<keyword evidence="2" id="KW-0963">Cytoplasm</keyword>